<protein>
    <submittedName>
        <fullName evidence="2">Uncharacterized protein</fullName>
    </submittedName>
</protein>
<dbReference type="Proteomes" id="UP000257109">
    <property type="component" value="Unassembled WGS sequence"/>
</dbReference>
<feature type="region of interest" description="Disordered" evidence="1">
    <location>
        <begin position="93"/>
        <end position="119"/>
    </location>
</feature>
<evidence type="ECO:0000256" key="1">
    <source>
        <dbReference type="SAM" id="MobiDB-lite"/>
    </source>
</evidence>
<sequence>MAAYIYDDKVLIHINIMKTWHLTDLSSRTWSKKNKKASKNTFNGGKSWQLKCNHPSQKEKWSLCLLTPFLPVLRQGGQECGFQLYRPCGGRKENREEEVASPSRRRDGEPGQAADPTNQVEEGFHLYQLDDATIVAYIEGNGNPRPKPLIIQYNSASKPAPFIIQVVTKLVYNNNAVPWRYPTKESQAPQIKEKTTAPEITNIAETGGMTREQEDILPRSPEK</sequence>
<dbReference type="AlphaFoldDB" id="A0A371FI24"/>
<comment type="caution">
    <text evidence="2">The sequence shown here is derived from an EMBL/GenBank/DDBJ whole genome shotgun (WGS) entry which is preliminary data.</text>
</comment>
<reference evidence="2" key="1">
    <citation type="submission" date="2018-05" db="EMBL/GenBank/DDBJ databases">
        <title>Draft genome of Mucuna pruriens seed.</title>
        <authorList>
            <person name="Nnadi N.E."/>
            <person name="Vos R."/>
            <person name="Hasami M.H."/>
            <person name="Devisetty U.K."/>
            <person name="Aguiy J.C."/>
        </authorList>
    </citation>
    <scope>NUCLEOTIDE SEQUENCE [LARGE SCALE GENOMIC DNA]</scope>
    <source>
        <strain evidence="2">JCA_2017</strain>
    </source>
</reference>
<feature type="non-terminal residue" evidence="2">
    <location>
        <position position="1"/>
    </location>
</feature>
<evidence type="ECO:0000313" key="3">
    <source>
        <dbReference type="Proteomes" id="UP000257109"/>
    </source>
</evidence>
<keyword evidence="3" id="KW-1185">Reference proteome</keyword>
<dbReference type="EMBL" id="QJKJ01009024">
    <property type="protein sequence ID" value="RDX77949.1"/>
    <property type="molecule type" value="Genomic_DNA"/>
</dbReference>
<name>A0A371FI24_MUCPR</name>
<organism evidence="2 3">
    <name type="scientific">Mucuna pruriens</name>
    <name type="common">Velvet bean</name>
    <name type="synonym">Dolichos pruriens</name>
    <dbReference type="NCBI Taxonomy" id="157652"/>
    <lineage>
        <taxon>Eukaryota</taxon>
        <taxon>Viridiplantae</taxon>
        <taxon>Streptophyta</taxon>
        <taxon>Embryophyta</taxon>
        <taxon>Tracheophyta</taxon>
        <taxon>Spermatophyta</taxon>
        <taxon>Magnoliopsida</taxon>
        <taxon>eudicotyledons</taxon>
        <taxon>Gunneridae</taxon>
        <taxon>Pentapetalae</taxon>
        <taxon>rosids</taxon>
        <taxon>fabids</taxon>
        <taxon>Fabales</taxon>
        <taxon>Fabaceae</taxon>
        <taxon>Papilionoideae</taxon>
        <taxon>50 kb inversion clade</taxon>
        <taxon>NPAAA clade</taxon>
        <taxon>indigoferoid/millettioid clade</taxon>
        <taxon>Phaseoleae</taxon>
        <taxon>Mucuna</taxon>
    </lineage>
</organism>
<proteinExistence type="predicted"/>
<accession>A0A371FI24</accession>
<evidence type="ECO:0000313" key="2">
    <source>
        <dbReference type="EMBL" id="RDX77949.1"/>
    </source>
</evidence>
<feature type="compositionally biased region" description="Basic and acidic residues" evidence="1">
    <location>
        <begin position="93"/>
        <end position="109"/>
    </location>
</feature>
<gene>
    <name evidence="2" type="ORF">CR513_41839</name>
</gene>